<gene>
    <name evidence="2" type="ORF">OKA104_LOCUS40196</name>
</gene>
<sequence length="147" mass="16413">MMRDAATSASRDVSAPEFPLNQGASKCKSIFRAVGCLNDLQTGEEKPLSSPVREVPPECSPQHGVLQEPPCQDEEKPQELSSSPERAPQAPFPNPEARVTQEPPEPQPMSSPLPTHQDQLIVELEGRLLHYQEEITLLKFQWVEYKT</sequence>
<proteinExistence type="predicted"/>
<reference evidence="2" key="1">
    <citation type="submission" date="2021-02" db="EMBL/GenBank/DDBJ databases">
        <authorList>
            <person name="Nowell W R."/>
        </authorList>
    </citation>
    <scope>NUCLEOTIDE SEQUENCE</scope>
</reference>
<evidence type="ECO:0000256" key="1">
    <source>
        <dbReference type="SAM" id="MobiDB-lite"/>
    </source>
</evidence>
<evidence type="ECO:0000313" key="3">
    <source>
        <dbReference type="Proteomes" id="UP000663881"/>
    </source>
</evidence>
<evidence type="ECO:0000313" key="2">
    <source>
        <dbReference type="EMBL" id="CAF4186726.1"/>
    </source>
</evidence>
<protein>
    <submittedName>
        <fullName evidence="2">Uncharacterized protein</fullName>
    </submittedName>
</protein>
<dbReference type="Proteomes" id="UP000663881">
    <property type="component" value="Unassembled WGS sequence"/>
</dbReference>
<comment type="caution">
    <text evidence="2">The sequence shown here is derived from an EMBL/GenBank/DDBJ whole genome shotgun (WGS) entry which is preliminary data.</text>
</comment>
<dbReference type="AlphaFoldDB" id="A0A820A2Z9"/>
<feature type="region of interest" description="Disordered" evidence="1">
    <location>
        <begin position="42"/>
        <end position="114"/>
    </location>
</feature>
<feature type="region of interest" description="Disordered" evidence="1">
    <location>
        <begin position="1"/>
        <end position="24"/>
    </location>
</feature>
<accession>A0A820A2Z9</accession>
<name>A0A820A2Z9_9BILA</name>
<organism evidence="2 3">
    <name type="scientific">Adineta steineri</name>
    <dbReference type="NCBI Taxonomy" id="433720"/>
    <lineage>
        <taxon>Eukaryota</taxon>
        <taxon>Metazoa</taxon>
        <taxon>Spiralia</taxon>
        <taxon>Gnathifera</taxon>
        <taxon>Rotifera</taxon>
        <taxon>Eurotatoria</taxon>
        <taxon>Bdelloidea</taxon>
        <taxon>Adinetida</taxon>
        <taxon>Adinetidae</taxon>
        <taxon>Adineta</taxon>
    </lineage>
</organism>
<dbReference type="EMBL" id="CAJOAY010008440">
    <property type="protein sequence ID" value="CAF4186726.1"/>
    <property type="molecule type" value="Genomic_DNA"/>
</dbReference>